<dbReference type="Gene3D" id="1.10.630.10">
    <property type="entry name" value="Cytochrome P450"/>
    <property type="match status" value="1"/>
</dbReference>
<evidence type="ECO:0000256" key="6">
    <source>
        <dbReference type="ARBA" id="ARBA00022617"/>
    </source>
</evidence>
<keyword evidence="8" id="KW-0256">Endoplasmic reticulum</keyword>
<comment type="subcellular location">
    <subcellularLocation>
        <location evidence="4">Endoplasmic reticulum membrane</location>
        <topology evidence="4">Peripheral membrane protein</topology>
    </subcellularLocation>
    <subcellularLocation>
        <location evidence="3">Microsome membrane</location>
        <topology evidence="3">Peripheral membrane protein</topology>
    </subcellularLocation>
</comment>
<evidence type="ECO:0000256" key="10">
    <source>
        <dbReference type="ARBA" id="ARBA00023002"/>
    </source>
</evidence>
<comment type="similarity">
    <text evidence="5">Belongs to the cytochrome P450 family.</text>
</comment>
<evidence type="ECO:0000256" key="7">
    <source>
        <dbReference type="ARBA" id="ARBA00022723"/>
    </source>
</evidence>
<evidence type="ECO:0000256" key="13">
    <source>
        <dbReference type="ARBA" id="ARBA00023136"/>
    </source>
</evidence>
<reference evidence="15" key="1">
    <citation type="submission" date="2020-11" db="EMBL/GenBank/DDBJ databases">
        <authorList>
            <person name="Tran Van P."/>
        </authorList>
    </citation>
    <scope>NUCLEOTIDE SEQUENCE</scope>
</reference>
<gene>
    <name evidence="15" type="ORF">NMOB1V02_LOCUS5971</name>
</gene>
<keyword evidence="12" id="KW-0503">Monooxygenase</keyword>
<keyword evidence="16" id="KW-1185">Reference proteome</keyword>
<evidence type="ECO:0000313" key="16">
    <source>
        <dbReference type="Proteomes" id="UP000678499"/>
    </source>
</evidence>
<organism evidence="15">
    <name type="scientific">Notodromas monacha</name>
    <dbReference type="NCBI Taxonomy" id="399045"/>
    <lineage>
        <taxon>Eukaryota</taxon>
        <taxon>Metazoa</taxon>
        <taxon>Ecdysozoa</taxon>
        <taxon>Arthropoda</taxon>
        <taxon>Crustacea</taxon>
        <taxon>Oligostraca</taxon>
        <taxon>Ostracoda</taxon>
        <taxon>Podocopa</taxon>
        <taxon>Podocopida</taxon>
        <taxon>Cypridocopina</taxon>
        <taxon>Cypridoidea</taxon>
        <taxon>Cyprididae</taxon>
        <taxon>Notodromas</taxon>
    </lineage>
</organism>
<dbReference type="AlphaFoldDB" id="A0A7R9GDD0"/>
<evidence type="ECO:0000256" key="9">
    <source>
        <dbReference type="ARBA" id="ARBA00022848"/>
    </source>
</evidence>
<evidence type="ECO:0000313" key="15">
    <source>
        <dbReference type="EMBL" id="CAD7278262.1"/>
    </source>
</evidence>
<sequence length="450" mass="51425">MGTQMLKLRKQYGSIFSFKYGQLESVLISDPKVLKQVLASDDSAARPHLYYTTNLVYMNQNIGLICSEGDPWKEQRRFCLKSMRDFGFGKTSMEVSIMAELEDLVGSLKPADAKAGESFVTQLDERVAATVLNSLWMIVAGSRLHLDDPEFQHTLKIIQIEFNPAIIASMFPSFIPFLPMKLIGMGPERRNGIQRSYAWMKAFVDHHKETLDPSSSRDFVDAYLIEQIRLKESGNSDHSFTDLNLQAVLFDLFVTGAETTSTGLKWFFLYMVEHPEIQAKVHEEIEAVIGVRAPEWNDHLKMHYTQAAIHEMWRIPSVAPAGIEHLLLKDKEIGGYLIPKGTMIQGLIYAIHTDPTYWKDPMLYNPNRFLNESGEFHIEHKDAYLPFEIGKRQCLGENVARITTFLAVATLLQKFRFRKVPGKKYNLEPKPNSNVVNGPFPYEVLVEVWE</sequence>
<keyword evidence="10" id="KW-0560">Oxidoreductase</keyword>
<keyword evidence="6 14" id="KW-0349">Heme</keyword>
<dbReference type="OrthoDB" id="3934656at2759"/>
<comment type="function">
    <text evidence="2">May be involved in the metabolism of insect hormones and in the breakdown of synthetic insecticides.</text>
</comment>
<evidence type="ECO:0000256" key="11">
    <source>
        <dbReference type="ARBA" id="ARBA00023004"/>
    </source>
</evidence>
<dbReference type="PANTHER" id="PTHR24300">
    <property type="entry name" value="CYTOCHROME P450 508A4-RELATED"/>
    <property type="match status" value="1"/>
</dbReference>
<evidence type="ECO:0008006" key="17">
    <source>
        <dbReference type="Google" id="ProtNLM"/>
    </source>
</evidence>
<dbReference type="InterPro" id="IPR001128">
    <property type="entry name" value="Cyt_P450"/>
</dbReference>
<dbReference type="PRINTS" id="PR00463">
    <property type="entry name" value="EP450I"/>
</dbReference>
<dbReference type="InterPro" id="IPR002401">
    <property type="entry name" value="Cyt_P450_E_grp-I"/>
</dbReference>
<dbReference type="InterPro" id="IPR050182">
    <property type="entry name" value="Cytochrome_P450_fam2"/>
</dbReference>
<evidence type="ECO:0000256" key="8">
    <source>
        <dbReference type="ARBA" id="ARBA00022824"/>
    </source>
</evidence>
<evidence type="ECO:0000256" key="5">
    <source>
        <dbReference type="ARBA" id="ARBA00010617"/>
    </source>
</evidence>
<dbReference type="InterPro" id="IPR036396">
    <property type="entry name" value="Cyt_P450_sf"/>
</dbReference>
<dbReference type="EMBL" id="OA883206">
    <property type="protein sequence ID" value="CAD7278262.1"/>
    <property type="molecule type" value="Genomic_DNA"/>
</dbReference>
<evidence type="ECO:0000256" key="1">
    <source>
        <dbReference type="ARBA" id="ARBA00001971"/>
    </source>
</evidence>
<evidence type="ECO:0000256" key="3">
    <source>
        <dbReference type="ARBA" id="ARBA00004174"/>
    </source>
</evidence>
<dbReference type="PRINTS" id="PR00385">
    <property type="entry name" value="P450"/>
</dbReference>
<evidence type="ECO:0000256" key="2">
    <source>
        <dbReference type="ARBA" id="ARBA00003690"/>
    </source>
</evidence>
<keyword evidence="11 14" id="KW-0408">Iron</keyword>
<keyword evidence="9" id="KW-0492">Microsome</keyword>
<dbReference type="EMBL" id="CAJPEX010001169">
    <property type="protein sequence ID" value="CAG0918414.1"/>
    <property type="molecule type" value="Genomic_DNA"/>
</dbReference>
<dbReference type="PANTHER" id="PTHR24300:SF403">
    <property type="entry name" value="CYTOCHROME P450 306A1"/>
    <property type="match status" value="1"/>
</dbReference>
<feature type="binding site" description="axial binding residue" evidence="14">
    <location>
        <position position="394"/>
    </location>
    <ligand>
        <name>heme</name>
        <dbReference type="ChEBI" id="CHEBI:30413"/>
    </ligand>
    <ligandPart>
        <name>Fe</name>
        <dbReference type="ChEBI" id="CHEBI:18248"/>
    </ligandPart>
</feature>
<dbReference type="FunFam" id="1.10.630.10:FF:000238">
    <property type="entry name" value="Cytochrome P450 2A6"/>
    <property type="match status" value="1"/>
</dbReference>
<dbReference type="GO" id="GO:0005789">
    <property type="term" value="C:endoplasmic reticulum membrane"/>
    <property type="evidence" value="ECO:0007669"/>
    <property type="project" value="UniProtKB-SubCell"/>
</dbReference>
<protein>
    <recommendedName>
        <fullName evidence="17">Cytochrome P450</fullName>
    </recommendedName>
</protein>
<evidence type="ECO:0000256" key="4">
    <source>
        <dbReference type="ARBA" id="ARBA00004406"/>
    </source>
</evidence>
<dbReference type="GO" id="GO:0006805">
    <property type="term" value="P:xenobiotic metabolic process"/>
    <property type="evidence" value="ECO:0007669"/>
    <property type="project" value="TreeGrafter"/>
</dbReference>
<dbReference type="GO" id="GO:0005506">
    <property type="term" value="F:iron ion binding"/>
    <property type="evidence" value="ECO:0007669"/>
    <property type="project" value="InterPro"/>
</dbReference>
<keyword evidence="7 14" id="KW-0479">Metal-binding</keyword>
<dbReference type="SUPFAM" id="SSF48264">
    <property type="entry name" value="Cytochrome P450"/>
    <property type="match status" value="1"/>
</dbReference>
<dbReference type="GO" id="GO:0016712">
    <property type="term" value="F:oxidoreductase activity, acting on paired donors, with incorporation or reduction of molecular oxygen, reduced flavin or flavoprotein as one donor, and incorporation of one atom of oxygen"/>
    <property type="evidence" value="ECO:0007669"/>
    <property type="project" value="TreeGrafter"/>
</dbReference>
<name>A0A7R9GDD0_9CRUS</name>
<dbReference type="Pfam" id="PF00067">
    <property type="entry name" value="p450"/>
    <property type="match status" value="1"/>
</dbReference>
<dbReference type="GO" id="GO:0006082">
    <property type="term" value="P:organic acid metabolic process"/>
    <property type="evidence" value="ECO:0007669"/>
    <property type="project" value="TreeGrafter"/>
</dbReference>
<dbReference type="GO" id="GO:0008395">
    <property type="term" value="F:steroid hydroxylase activity"/>
    <property type="evidence" value="ECO:0007669"/>
    <property type="project" value="TreeGrafter"/>
</dbReference>
<comment type="cofactor">
    <cofactor evidence="1 14">
        <name>heme</name>
        <dbReference type="ChEBI" id="CHEBI:30413"/>
    </cofactor>
</comment>
<dbReference type="GO" id="GO:0020037">
    <property type="term" value="F:heme binding"/>
    <property type="evidence" value="ECO:0007669"/>
    <property type="project" value="InterPro"/>
</dbReference>
<proteinExistence type="inferred from homology"/>
<evidence type="ECO:0000256" key="12">
    <source>
        <dbReference type="ARBA" id="ARBA00023033"/>
    </source>
</evidence>
<keyword evidence="13" id="KW-0472">Membrane</keyword>
<accession>A0A7R9GDD0</accession>
<dbReference type="Proteomes" id="UP000678499">
    <property type="component" value="Unassembled WGS sequence"/>
</dbReference>
<evidence type="ECO:0000256" key="14">
    <source>
        <dbReference type="PIRSR" id="PIRSR602401-1"/>
    </source>
</evidence>